<protein>
    <recommendedName>
        <fullName evidence="9">Fringe-like glycosyltransferase domain-containing protein</fullName>
    </recommendedName>
</protein>
<gene>
    <name evidence="10" type="ORF">M9Y10_030835</name>
</gene>
<dbReference type="EMBL" id="JAPFFF010000047">
    <property type="protein sequence ID" value="KAK8840280.1"/>
    <property type="molecule type" value="Genomic_DNA"/>
</dbReference>
<proteinExistence type="predicted"/>
<dbReference type="Pfam" id="PF02434">
    <property type="entry name" value="Fringe"/>
    <property type="match status" value="1"/>
</dbReference>
<feature type="transmembrane region" description="Helical" evidence="8">
    <location>
        <begin position="9"/>
        <end position="29"/>
    </location>
</feature>
<evidence type="ECO:0000256" key="7">
    <source>
        <dbReference type="ARBA" id="ARBA00023136"/>
    </source>
</evidence>
<name>A0ABR2H249_9EUKA</name>
<evidence type="ECO:0000313" key="11">
    <source>
        <dbReference type="Proteomes" id="UP001470230"/>
    </source>
</evidence>
<keyword evidence="11" id="KW-1185">Reference proteome</keyword>
<accession>A0ABR2H249</accession>
<dbReference type="Proteomes" id="UP001470230">
    <property type="component" value="Unassembled WGS sequence"/>
</dbReference>
<feature type="domain" description="Fringe-like glycosyltransferase" evidence="9">
    <location>
        <begin position="111"/>
        <end position="225"/>
    </location>
</feature>
<evidence type="ECO:0000313" key="10">
    <source>
        <dbReference type="EMBL" id="KAK8840280.1"/>
    </source>
</evidence>
<dbReference type="Gene3D" id="3.90.550.50">
    <property type="match status" value="1"/>
</dbReference>
<comment type="subcellular location">
    <subcellularLocation>
        <location evidence="1">Membrane</location>
        <topology evidence="1">Single-pass type II membrane protein</topology>
    </subcellularLocation>
</comment>
<evidence type="ECO:0000256" key="8">
    <source>
        <dbReference type="SAM" id="Phobius"/>
    </source>
</evidence>
<evidence type="ECO:0000256" key="4">
    <source>
        <dbReference type="ARBA" id="ARBA00022692"/>
    </source>
</evidence>
<dbReference type="InterPro" id="IPR003378">
    <property type="entry name" value="Fringe-like_glycosylTrfase"/>
</dbReference>
<sequence>MSDEITKLFLINFLEGIFIVSFFFIFILYGKTDINFLLDDIKRQRTIYLAIMTGGARIKLLEYLYDIYIRDFMSQPFCAAVKLYGMGGMSTNNSVIRNIYIDSQIIPGDVSRNHLCGKLFLAINDFLNNSTADWFIRLCDDTFINMNAFDLFFNELNQNSDPLHDKLVQGNCIHKFRRSNAYLQGGSGIVFSRFSVIELLNTFDNLTKICNYVKNDDTSIGIWLRDRKYTFRSMANRFFVGHQFIGFKKVLDIISNYSKIEECPHEYHYNPNICRSFMTNMRNIVFWHDRVKFMKFLPFAKKFISDLPSDLYFYQPGVRPKVCRSSKNLDKYFD</sequence>
<comment type="caution">
    <text evidence="10">The sequence shown here is derived from an EMBL/GenBank/DDBJ whole genome shotgun (WGS) entry which is preliminary data.</text>
</comment>
<evidence type="ECO:0000256" key="1">
    <source>
        <dbReference type="ARBA" id="ARBA00004606"/>
    </source>
</evidence>
<evidence type="ECO:0000256" key="2">
    <source>
        <dbReference type="ARBA" id="ARBA00022676"/>
    </source>
</evidence>
<reference evidence="10 11" key="1">
    <citation type="submission" date="2024-04" db="EMBL/GenBank/DDBJ databases">
        <title>Tritrichomonas musculus Genome.</title>
        <authorList>
            <person name="Alves-Ferreira E."/>
            <person name="Grigg M."/>
            <person name="Lorenzi H."/>
            <person name="Galac M."/>
        </authorList>
    </citation>
    <scope>NUCLEOTIDE SEQUENCE [LARGE SCALE GENOMIC DNA]</scope>
    <source>
        <strain evidence="10 11">EAF2021</strain>
    </source>
</reference>
<keyword evidence="7 8" id="KW-0472">Membrane</keyword>
<keyword evidence="4 8" id="KW-0812">Transmembrane</keyword>
<keyword evidence="3" id="KW-0808">Transferase</keyword>
<keyword evidence="6 8" id="KW-1133">Transmembrane helix</keyword>
<evidence type="ECO:0000256" key="6">
    <source>
        <dbReference type="ARBA" id="ARBA00022989"/>
    </source>
</evidence>
<keyword evidence="2" id="KW-0328">Glycosyltransferase</keyword>
<evidence type="ECO:0000256" key="5">
    <source>
        <dbReference type="ARBA" id="ARBA00022968"/>
    </source>
</evidence>
<evidence type="ECO:0000259" key="9">
    <source>
        <dbReference type="Pfam" id="PF02434"/>
    </source>
</evidence>
<organism evidence="10 11">
    <name type="scientific">Tritrichomonas musculus</name>
    <dbReference type="NCBI Taxonomy" id="1915356"/>
    <lineage>
        <taxon>Eukaryota</taxon>
        <taxon>Metamonada</taxon>
        <taxon>Parabasalia</taxon>
        <taxon>Tritrichomonadida</taxon>
        <taxon>Tritrichomonadidae</taxon>
        <taxon>Tritrichomonas</taxon>
    </lineage>
</organism>
<evidence type="ECO:0000256" key="3">
    <source>
        <dbReference type="ARBA" id="ARBA00022679"/>
    </source>
</evidence>
<keyword evidence="5" id="KW-0735">Signal-anchor</keyword>